<evidence type="ECO:0000313" key="2">
    <source>
        <dbReference type="Proteomes" id="UP001501444"/>
    </source>
</evidence>
<accession>A0ABP5SC28</accession>
<proteinExistence type="predicted"/>
<evidence type="ECO:0008006" key="3">
    <source>
        <dbReference type="Google" id="ProtNLM"/>
    </source>
</evidence>
<name>A0ABP5SC28_9ACTN</name>
<gene>
    <name evidence="1" type="ORF">GCM10010170_002930</name>
</gene>
<sequence>MVVREWHTAALRGADGRLSIAQSYRFLRAVLNATVRECAVPRNPGQIQGASSDLAKERPVAAPAEVAALVDAITPPYCAAVLLAPWCGAPPR</sequence>
<organism evidence="1 2">
    <name type="scientific">Dactylosporangium salmoneum</name>
    <dbReference type="NCBI Taxonomy" id="53361"/>
    <lineage>
        <taxon>Bacteria</taxon>
        <taxon>Bacillati</taxon>
        <taxon>Actinomycetota</taxon>
        <taxon>Actinomycetes</taxon>
        <taxon>Micromonosporales</taxon>
        <taxon>Micromonosporaceae</taxon>
        <taxon>Dactylosporangium</taxon>
    </lineage>
</organism>
<reference evidence="2" key="1">
    <citation type="journal article" date="2019" name="Int. J. Syst. Evol. Microbiol.">
        <title>The Global Catalogue of Microorganisms (GCM) 10K type strain sequencing project: providing services to taxonomists for standard genome sequencing and annotation.</title>
        <authorList>
            <consortium name="The Broad Institute Genomics Platform"/>
            <consortium name="The Broad Institute Genome Sequencing Center for Infectious Disease"/>
            <person name="Wu L."/>
            <person name="Ma J."/>
        </authorList>
    </citation>
    <scope>NUCLEOTIDE SEQUENCE [LARGE SCALE GENOMIC DNA]</scope>
    <source>
        <strain evidence="2">JCM 3272</strain>
    </source>
</reference>
<dbReference type="Proteomes" id="UP001501444">
    <property type="component" value="Unassembled WGS sequence"/>
</dbReference>
<protein>
    <recommendedName>
        <fullName evidence="3">Integrase SAM-like N-terminal domain-containing protein</fullName>
    </recommendedName>
</protein>
<keyword evidence="2" id="KW-1185">Reference proteome</keyword>
<dbReference type="EMBL" id="BAAARV010000004">
    <property type="protein sequence ID" value="GAA2327354.1"/>
    <property type="molecule type" value="Genomic_DNA"/>
</dbReference>
<evidence type="ECO:0000313" key="1">
    <source>
        <dbReference type="EMBL" id="GAA2327354.1"/>
    </source>
</evidence>
<comment type="caution">
    <text evidence="1">The sequence shown here is derived from an EMBL/GenBank/DDBJ whole genome shotgun (WGS) entry which is preliminary data.</text>
</comment>